<dbReference type="Proteomes" id="UP001177597">
    <property type="component" value="Chromosome"/>
</dbReference>
<keyword evidence="1" id="KW-0812">Transmembrane</keyword>
<dbReference type="Pfam" id="PF00535">
    <property type="entry name" value="Glycos_transf_2"/>
    <property type="match status" value="1"/>
</dbReference>
<accession>A0AA95GIA9</accession>
<dbReference type="EC" id="2.4.-.-" evidence="3"/>
<dbReference type="RefSeq" id="WP_280629326.1">
    <property type="nucleotide sequence ID" value="NZ_CP123498.1"/>
</dbReference>
<proteinExistence type="predicted"/>
<keyword evidence="3" id="KW-0328">Glycosyltransferase</keyword>
<dbReference type="AlphaFoldDB" id="A0AA95GIA9"/>
<dbReference type="PANTHER" id="PTHR22916">
    <property type="entry name" value="GLYCOSYLTRANSFERASE"/>
    <property type="match status" value="1"/>
</dbReference>
<organism evidence="3 4">
    <name type="scientific">Arsenophonus nasoniae</name>
    <name type="common">son-killer infecting Nasonia vitripennis</name>
    <dbReference type="NCBI Taxonomy" id="638"/>
    <lineage>
        <taxon>Bacteria</taxon>
        <taxon>Pseudomonadati</taxon>
        <taxon>Pseudomonadota</taxon>
        <taxon>Gammaproteobacteria</taxon>
        <taxon>Enterobacterales</taxon>
        <taxon>Morganellaceae</taxon>
        <taxon>Arsenophonus</taxon>
    </lineage>
</organism>
<keyword evidence="1" id="KW-0472">Membrane</keyword>
<evidence type="ECO:0000256" key="1">
    <source>
        <dbReference type="SAM" id="Phobius"/>
    </source>
</evidence>
<dbReference type="PANTHER" id="PTHR22916:SF3">
    <property type="entry name" value="UDP-GLCNAC:BETAGAL BETA-1,3-N-ACETYLGLUCOSAMINYLTRANSFERASE-LIKE PROTEIN 1"/>
    <property type="match status" value="1"/>
</dbReference>
<name>A0AA95GIA9_9GAMM</name>
<dbReference type="SUPFAM" id="SSF53448">
    <property type="entry name" value="Nucleotide-diphospho-sugar transferases"/>
    <property type="match status" value="1"/>
</dbReference>
<evidence type="ECO:0000259" key="2">
    <source>
        <dbReference type="Pfam" id="PF00535"/>
    </source>
</evidence>
<evidence type="ECO:0000313" key="3">
    <source>
        <dbReference type="EMBL" id="WGL97015.1"/>
    </source>
</evidence>
<feature type="domain" description="Glycosyltransferase 2-like" evidence="2">
    <location>
        <begin position="7"/>
        <end position="126"/>
    </location>
</feature>
<evidence type="ECO:0000313" key="4">
    <source>
        <dbReference type="Proteomes" id="UP001177597"/>
    </source>
</evidence>
<dbReference type="Gene3D" id="3.90.550.10">
    <property type="entry name" value="Spore Coat Polysaccharide Biosynthesis Protein SpsA, Chain A"/>
    <property type="match status" value="1"/>
</dbReference>
<keyword evidence="3" id="KW-0808">Transferase</keyword>
<gene>
    <name evidence="3" type="ORF">QE207_17245</name>
</gene>
<dbReference type="InterPro" id="IPR001173">
    <property type="entry name" value="Glyco_trans_2-like"/>
</dbReference>
<dbReference type="GO" id="GO:0016758">
    <property type="term" value="F:hexosyltransferase activity"/>
    <property type="evidence" value="ECO:0007669"/>
    <property type="project" value="UniProtKB-ARBA"/>
</dbReference>
<protein>
    <submittedName>
        <fullName evidence="3">Glycosyltransferase</fullName>
        <ecNumber evidence="3">2.4.-.-</ecNumber>
    </submittedName>
</protein>
<sequence>MNKELISIAVIAFNSERTILDTLNSILAQDYGSRNIELIISDDGSTDKTNQIVTIWLNKYNSKFGKIIVNFVVKNKGIVNNFNTVCKLATSNWIKIIAADDVLYPNCISELYNYATENNHVECLFCKIEKFNDSGKMGIFPKKNLFFNSSAEKQFINLLIDNFAPAPGSFFKSSILKKIGYADLNYNIIEDYPLWLKLTSYGIKLYLLDKPLVGYRLCESVSNKKDKLINEFLNYEVYICKKDNLKKIKNNKFFYYLLLVDIYLFRFSNLIIINVFKNKKNILVRKFCSAIRLFSLIFIARKFIQLLSKNQ</sequence>
<reference evidence="3" key="1">
    <citation type="submission" date="2023-04" db="EMBL/GenBank/DDBJ databases">
        <title>Genome dynamics across the evolutionary transition to endosymbiosis.</title>
        <authorList>
            <person name="Siozios S."/>
            <person name="Nadal-Jimenez P."/>
            <person name="Azagi T."/>
            <person name="Sprong H."/>
            <person name="Frost C.L."/>
            <person name="Parratt S.R."/>
            <person name="Taylor G."/>
            <person name="Brettell L."/>
            <person name="Lew K.C."/>
            <person name="Croft L."/>
            <person name="King K.C."/>
            <person name="Brockhurst M.A."/>
            <person name="Hypsa V."/>
            <person name="Novakova E."/>
            <person name="Darby A.C."/>
            <person name="Hurst G.D.D."/>
        </authorList>
    </citation>
    <scope>NUCLEOTIDE SEQUENCE</scope>
    <source>
        <strain evidence="3">AIh</strain>
    </source>
</reference>
<dbReference type="EMBL" id="CP123498">
    <property type="protein sequence ID" value="WGL97015.1"/>
    <property type="molecule type" value="Genomic_DNA"/>
</dbReference>
<feature type="transmembrane region" description="Helical" evidence="1">
    <location>
        <begin position="253"/>
        <end position="276"/>
    </location>
</feature>
<keyword evidence="1" id="KW-1133">Transmembrane helix</keyword>
<dbReference type="InterPro" id="IPR029044">
    <property type="entry name" value="Nucleotide-diphossugar_trans"/>
</dbReference>